<evidence type="ECO:0000313" key="1">
    <source>
        <dbReference type="EMBL" id="JAR97967.1"/>
    </source>
</evidence>
<name>A0A161MJM2_TRIIF</name>
<reference evidence="1" key="1">
    <citation type="submission" date="2016-04" db="EMBL/GenBank/DDBJ databases">
        <authorList>
            <person name="Calderon-Fernandez G.M.Sr."/>
        </authorList>
    </citation>
    <scope>NUCLEOTIDE SEQUENCE</scope>
    <source>
        <strain evidence="1">Int1</strain>
        <tissue evidence="1">Integument</tissue>
    </source>
</reference>
<sequence>RRGVVGLSSSLSNLIAFLNALPHLLRSQHLYETSDVSSGQQLMYSAHLKCLLGLVLSLGLDSVLCKQASPPNTGLPPVLVAEWSWLLNVSMAAKAADSLVSRVPFPPEFIAQKPEIANPEYWEMACDNSAWTFKADEEVMAWSTSHPHEWQLGSKCDAYL</sequence>
<proteinExistence type="predicted"/>
<reference evidence="1" key="2">
    <citation type="journal article" date="2017" name="J. Med. Entomol.">
        <title>Transcriptome Analysis of the Triatoma infestans (Hemiptera: Reduviidae) Integument.</title>
        <authorList>
            <person name="Calderon-Fernandez G.M."/>
            <person name="Moriconi D.E."/>
            <person name="Dulbecco A.B."/>
            <person name="Juarez M.P."/>
        </authorList>
    </citation>
    <scope>NUCLEOTIDE SEQUENCE</scope>
    <source>
        <strain evidence="1">Int1</strain>
        <tissue evidence="1">Integument</tissue>
    </source>
</reference>
<protein>
    <submittedName>
        <fullName evidence="1">E3 ubiquitin-protein ligase herc1</fullName>
    </submittedName>
</protein>
<organism evidence="1">
    <name type="scientific">Triatoma infestans</name>
    <name type="common">Assassin bug</name>
    <dbReference type="NCBI Taxonomy" id="30076"/>
    <lineage>
        <taxon>Eukaryota</taxon>
        <taxon>Metazoa</taxon>
        <taxon>Ecdysozoa</taxon>
        <taxon>Arthropoda</taxon>
        <taxon>Hexapoda</taxon>
        <taxon>Insecta</taxon>
        <taxon>Pterygota</taxon>
        <taxon>Neoptera</taxon>
        <taxon>Paraneoptera</taxon>
        <taxon>Hemiptera</taxon>
        <taxon>Heteroptera</taxon>
        <taxon>Panheteroptera</taxon>
        <taxon>Cimicomorpha</taxon>
        <taxon>Reduviidae</taxon>
        <taxon>Triatominae</taxon>
        <taxon>Triatoma</taxon>
    </lineage>
</organism>
<dbReference type="EMBL" id="GEMB01005351">
    <property type="protein sequence ID" value="JAR97967.1"/>
    <property type="molecule type" value="Transcribed_RNA"/>
</dbReference>
<feature type="non-terminal residue" evidence="1">
    <location>
        <position position="1"/>
    </location>
</feature>
<feature type="non-terminal residue" evidence="1">
    <location>
        <position position="160"/>
    </location>
</feature>
<dbReference type="AlphaFoldDB" id="A0A161MJM2"/>
<accession>A0A161MJM2</accession>